<dbReference type="Gene3D" id="1.20.5.160">
    <property type="entry name" value="Bacterial aa3 type cytochrome c oxidase subunit IV"/>
    <property type="match status" value="1"/>
</dbReference>
<dbReference type="eggNOG" id="ENOG5031BFP">
    <property type="taxonomic scope" value="Bacteria"/>
</dbReference>
<dbReference type="GeneID" id="92499777"/>
<dbReference type="InterPro" id="IPR036596">
    <property type="entry name" value="Cyt-C_aa3_sf"/>
</dbReference>
<dbReference type="STRING" id="1280948.HY36_01565"/>
<dbReference type="OrthoDB" id="7691500at2"/>
<evidence type="ECO:0000256" key="1">
    <source>
        <dbReference type="SAM" id="Phobius"/>
    </source>
</evidence>
<keyword evidence="3" id="KW-1185">Reference proteome</keyword>
<keyword evidence="1" id="KW-0812">Transmembrane</keyword>
<dbReference type="RefSeq" id="WP_035547315.1">
    <property type="nucleotide sequence ID" value="NZ_AWFH01000001.1"/>
</dbReference>
<name>A0A059EBR6_9PROT</name>
<feature type="transmembrane region" description="Helical" evidence="1">
    <location>
        <begin position="49"/>
        <end position="68"/>
    </location>
</feature>
<dbReference type="PATRIC" id="fig|1280948.3.peg.305"/>
<keyword evidence="1" id="KW-0472">Membrane</keyword>
<dbReference type="SUPFAM" id="SSF81469">
    <property type="entry name" value="Bacterial aa3 type cytochrome c oxidase subunit IV"/>
    <property type="match status" value="1"/>
</dbReference>
<feature type="transmembrane region" description="Helical" evidence="1">
    <location>
        <begin position="20"/>
        <end position="43"/>
    </location>
</feature>
<dbReference type="AlphaFoldDB" id="A0A059EBR6"/>
<gene>
    <name evidence="2" type="ORF">HY36_01565</name>
</gene>
<proteinExistence type="predicted"/>
<comment type="caution">
    <text evidence="2">The sequence shown here is derived from an EMBL/GenBank/DDBJ whole genome shotgun (WGS) entry which is preliminary data.</text>
</comment>
<sequence>MAANEYHRGDMDISVQKATWDGFMVGSIWGSLLIIMTVGYATLAVAIGMNWMVSLALMAIVGVVAGLVMNLGGRWMATVVLMVILAVIVQLFIMLFGVFL</sequence>
<keyword evidence="1" id="KW-1133">Transmembrane helix</keyword>
<feature type="transmembrane region" description="Helical" evidence="1">
    <location>
        <begin position="75"/>
        <end position="99"/>
    </location>
</feature>
<dbReference type="Proteomes" id="UP000024547">
    <property type="component" value="Unassembled WGS sequence"/>
</dbReference>
<dbReference type="EMBL" id="AWFH01000001">
    <property type="protein sequence ID" value="KCZ65093.1"/>
    <property type="molecule type" value="Genomic_DNA"/>
</dbReference>
<reference evidence="2 3" key="1">
    <citation type="journal article" date="2014" name="Antonie Van Leeuwenhoek">
        <title>Hyphomonas beringensis sp. nov. and Hyphomonas chukchiensis sp. nov., isolated from surface seawater of the Bering Sea and Chukchi Sea.</title>
        <authorList>
            <person name="Li C."/>
            <person name="Lai Q."/>
            <person name="Li G."/>
            <person name="Dong C."/>
            <person name="Wang J."/>
            <person name="Liao Y."/>
            <person name="Shao Z."/>
        </authorList>
    </citation>
    <scope>NUCLEOTIDE SEQUENCE [LARGE SCALE GENOMIC DNA]</scope>
    <source>
        <strain evidence="2 3">22II1-22F38</strain>
    </source>
</reference>
<evidence type="ECO:0000313" key="3">
    <source>
        <dbReference type="Proteomes" id="UP000024547"/>
    </source>
</evidence>
<protein>
    <submittedName>
        <fullName evidence="2">Uncharacterized protein</fullName>
    </submittedName>
</protein>
<organism evidence="2 3">
    <name type="scientific">Hyphomonas atlantica</name>
    <dbReference type="NCBI Taxonomy" id="1280948"/>
    <lineage>
        <taxon>Bacteria</taxon>
        <taxon>Pseudomonadati</taxon>
        <taxon>Pseudomonadota</taxon>
        <taxon>Alphaproteobacteria</taxon>
        <taxon>Hyphomonadales</taxon>
        <taxon>Hyphomonadaceae</taxon>
        <taxon>Hyphomonas</taxon>
    </lineage>
</organism>
<evidence type="ECO:0000313" key="2">
    <source>
        <dbReference type="EMBL" id="KCZ65093.1"/>
    </source>
</evidence>
<accession>A0A059EBR6</accession>